<dbReference type="Pfam" id="PF15485">
    <property type="entry name" value="DUF4643"/>
    <property type="match status" value="1"/>
</dbReference>
<feature type="compositionally biased region" description="Polar residues" evidence="1">
    <location>
        <begin position="668"/>
        <end position="677"/>
    </location>
</feature>
<name>A0A8C9YA35_SANLU</name>
<feature type="compositionally biased region" description="Polar residues" evidence="1">
    <location>
        <begin position="78"/>
        <end position="91"/>
    </location>
</feature>
<dbReference type="GeneTree" id="ENSGT00940000167812"/>
<keyword evidence="3" id="KW-1185">Reference proteome</keyword>
<reference evidence="2" key="1">
    <citation type="submission" date="2025-08" db="UniProtKB">
        <authorList>
            <consortium name="Ensembl"/>
        </authorList>
    </citation>
    <scope>IDENTIFICATION</scope>
</reference>
<dbReference type="InterPro" id="IPR028004">
    <property type="entry name" value="DUF4643"/>
</dbReference>
<feature type="compositionally biased region" description="Polar residues" evidence="1">
    <location>
        <begin position="332"/>
        <end position="343"/>
    </location>
</feature>
<feature type="region of interest" description="Disordered" evidence="1">
    <location>
        <begin position="193"/>
        <end position="257"/>
    </location>
</feature>
<feature type="region of interest" description="Disordered" evidence="1">
    <location>
        <begin position="1033"/>
        <end position="1052"/>
    </location>
</feature>
<feature type="compositionally biased region" description="Low complexity" evidence="1">
    <location>
        <begin position="315"/>
        <end position="327"/>
    </location>
</feature>
<feature type="region of interest" description="Disordered" evidence="1">
    <location>
        <begin position="526"/>
        <end position="605"/>
    </location>
</feature>
<feature type="compositionally biased region" description="Low complexity" evidence="1">
    <location>
        <begin position="713"/>
        <end position="733"/>
    </location>
</feature>
<feature type="compositionally biased region" description="Basic and acidic residues" evidence="1">
    <location>
        <begin position="1033"/>
        <end position="1044"/>
    </location>
</feature>
<dbReference type="AlphaFoldDB" id="A0A8C9YA35"/>
<feature type="region of interest" description="Disordered" evidence="1">
    <location>
        <begin position="294"/>
        <end position="343"/>
    </location>
</feature>
<feature type="region of interest" description="Disordered" evidence="1">
    <location>
        <begin position="651"/>
        <end position="872"/>
    </location>
</feature>
<proteinExistence type="predicted"/>
<evidence type="ECO:0000313" key="3">
    <source>
        <dbReference type="Proteomes" id="UP000694568"/>
    </source>
</evidence>
<evidence type="ECO:0000313" key="2">
    <source>
        <dbReference type="Ensembl" id="ENSSLUP00000021787.1"/>
    </source>
</evidence>
<feature type="compositionally biased region" description="Basic and acidic residues" evidence="1">
    <location>
        <begin position="654"/>
        <end position="665"/>
    </location>
</feature>
<feature type="compositionally biased region" description="Basic residues" evidence="1">
    <location>
        <begin position="35"/>
        <end position="45"/>
    </location>
</feature>
<protein>
    <submittedName>
        <fullName evidence="2">Proline rich 33</fullName>
    </submittedName>
</protein>
<dbReference type="PANTHER" id="PTHR38004:SF1">
    <property type="entry name" value="PROLINE-RICH PROTEIN 33"/>
    <property type="match status" value="1"/>
</dbReference>
<sequence length="1052" mass="112901">MAVVYGAATQPGLLSQQYPPPLLPKPGKDNARLQKLLKRTAKKKASTQASQPAVLFRSSLSPVNEASPDLEHSDHSTPPKTPETSFSLYNTQQPPRFSVRPLYRHVASPYPQRAAHGSAARFSPQTVANALYTYSQNVNTVSSSAHLYGVSTAPGPVAELAVPKISVPVSSVPEATAPAAEVKKPAFSTFAETPAGFRPSAAGGTPQTKSPGPTPYPATEGQALTRPLIVLTPLVKSKSPRPTFKATEPSRSPKPMFDVPQIRMYTASTSYYESSRTPPVYDTAGLTAIGSTVPQSKTATETKQDLTPASEVRRGTTPTTLAPLLGTDSQRKTPTSETKRGTTPTAEMNIIRTPTSEIKRATPTAEIKRATPTSEIKRATPTAEIKRATPTSEIKRATPTAEIKRATPTSEIKRATPTSEIRVKTPTFELQTLRTSVRRPTTPSYHKNRATTPVFEVSRPNPLLFAVSPITVEPEKSSMPKTVSAVSSLPASPSVKTIEPEPKPTETILNGEIHSDVTSVVKPIPKTITKSKSEPDLTRQTAPAGSQRPIAAASEPKTPAVTSFSNQRPKTPTYEASRLMTTSPGFKRPKTPTYGTSPSGVSSIAFQRPKTPTQVALKSKSSYRGLTPAEYTAYGGIRTYSPAFGISSSTTQTDEIKATKEESPECKTPSQEQSVKGQFTPEVSKAKETPKDVEKVAATPSIPIIVVTQASDTSGTTLTQQTSTVSSQVTQETPKAKPPTTAGKTPEKQKVQTQAAKPKTKPPEAKHPLPKSDNQDPLKAVRKLLGKDKVQKSGTETKAGVSDQKEPVKPVAATKSNSEGPTPSTAAPALPSAAESTGSEDKGKDKKAESAPAVKSAPEKKEGDESLLAEPLLKVMQRPKGVKSKLSGWSRLKKHMVVEEEEPKFPEIGPQKEAAGPKQSEATTTEGKAVDAPGTQQDNQTNDAPIAAKMWNAVLFQMFSTKENIMHQIELNKSEDEKKEAQSDEQKEIPSFAHRLPVLLFSPKFDAKKLKEAASRPVTKISTVFEMGLIGRKGKDEEPKDFNRTARGFAAT</sequence>
<feature type="compositionally biased region" description="Polar residues" evidence="1">
    <location>
        <begin position="560"/>
        <end position="570"/>
    </location>
</feature>
<dbReference type="PANTHER" id="PTHR38004">
    <property type="entry name" value="PROLINE-RICH PROTEIN 33"/>
    <property type="match status" value="1"/>
</dbReference>
<dbReference type="Proteomes" id="UP000694568">
    <property type="component" value="Unplaced"/>
</dbReference>
<feature type="compositionally biased region" description="Polar residues" evidence="1">
    <location>
        <begin position="294"/>
        <end position="307"/>
    </location>
</feature>
<feature type="region of interest" description="Disordered" evidence="1">
    <location>
        <begin position="1"/>
        <end position="91"/>
    </location>
</feature>
<feature type="compositionally biased region" description="Polar residues" evidence="1">
    <location>
        <begin position="593"/>
        <end position="605"/>
    </location>
</feature>
<gene>
    <name evidence="2" type="primary">prr33</name>
</gene>
<feature type="compositionally biased region" description="Basic and acidic residues" evidence="1">
    <location>
        <begin position="839"/>
        <end position="849"/>
    </location>
</feature>
<dbReference type="Ensembl" id="ENSSLUT00000022509.1">
    <property type="protein sequence ID" value="ENSSLUP00000021787.1"/>
    <property type="gene ID" value="ENSSLUG00000010057.1"/>
</dbReference>
<accession>A0A8C9YA35</accession>
<organism evidence="2 3">
    <name type="scientific">Sander lucioperca</name>
    <name type="common">Pike-perch</name>
    <name type="synonym">Perca lucioperca</name>
    <dbReference type="NCBI Taxonomy" id="283035"/>
    <lineage>
        <taxon>Eukaryota</taxon>
        <taxon>Metazoa</taxon>
        <taxon>Chordata</taxon>
        <taxon>Craniata</taxon>
        <taxon>Vertebrata</taxon>
        <taxon>Euteleostomi</taxon>
        <taxon>Actinopterygii</taxon>
        <taxon>Neopterygii</taxon>
        <taxon>Teleostei</taxon>
        <taxon>Neoteleostei</taxon>
        <taxon>Acanthomorphata</taxon>
        <taxon>Eupercaria</taxon>
        <taxon>Perciformes</taxon>
        <taxon>Percoidei</taxon>
        <taxon>Percidae</taxon>
        <taxon>Luciopercinae</taxon>
        <taxon>Sander</taxon>
    </lineage>
</organism>
<feature type="compositionally biased region" description="Low complexity" evidence="1">
    <location>
        <begin position="821"/>
        <end position="837"/>
    </location>
</feature>
<evidence type="ECO:0000256" key="1">
    <source>
        <dbReference type="SAM" id="MobiDB-lite"/>
    </source>
</evidence>
<reference evidence="2" key="2">
    <citation type="submission" date="2025-09" db="UniProtKB">
        <authorList>
            <consortium name="Ensembl"/>
        </authorList>
    </citation>
    <scope>IDENTIFICATION</scope>
</reference>
<feature type="compositionally biased region" description="Basic and acidic residues" evidence="1">
    <location>
        <begin position="684"/>
        <end position="695"/>
    </location>
</feature>
<feature type="region of interest" description="Disordered" evidence="1">
    <location>
        <begin position="899"/>
        <end position="941"/>
    </location>
</feature>